<dbReference type="InterPro" id="IPR015422">
    <property type="entry name" value="PyrdxlP-dep_Trfase_small"/>
</dbReference>
<evidence type="ECO:0000256" key="2">
    <source>
        <dbReference type="ARBA" id="ARBA00022898"/>
    </source>
</evidence>
<reference evidence="4" key="2">
    <citation type="submission" date="2025-08" db="UniProtKB">
        <authorList>
            <consortium name="Ensembl"/>
        </authorList>
    </citation>
    <scope>IDENTIFICATION</scope>
</reference>
<dbReference type="InterPro" id="IPR004839">
    <property type="entry name" value="Aminotransferase_I/II_large"/>
</dbReference>
<dbReference type="Bgee" id="ENSLACG00000011102">
    <property type="expression patterns" value="Expressed in chordate pharynx and 6 other cell types or tissues"/>
</dbReference>
<accession>H3ASI1</accession>
<dbReference type="InterPro" id="IPR015424">
    <property type="entry name" value="PyrdxlP-dep_Trfase"/>
</dbReference>
<dbReference type="AlphaFoldDB" id="H3ASI1"/>
<evidence type="ECO:0000313" key="5">
    <source>
        <dbReference type="Proteomes" id="UP000008672"/>
    </source>
</evidence>
<dbReference type="InterPro" id="IPR015421">
    <property type="entry name" value="PyrdxlP-dep_Trfase_major"/>
</dbReference>
<name>H3ASI1_LATCH</name>
<dbReference type="PROSITE" id="PS00105">
    <property type="entry name" value="AA_TRANSFER_CLASS_1"/>
    <property type="match status" value="1"/>
</dbReference>
<reference evidence="5" key="1">
    <citation type="submission" date="2011-08" db="EMBL/GenBank/DDBJ databases">
        <title>The draft genome of Latimeria chalumnae.</title>
        <authorList>
            <person name="Di Palma F."/>
            <person name="Alfoldi J."/>
            <person name="Johnson J."/>
            <person name="Berlin A."/>
            <person name="Gnerre S."/>
            <person name="Jaffe D."/>
            <person name="MacCallum I."/>
            <person name="Young S."/>
            <person name="Walker B.J."/>
            <person name="Lander E."/>
            <person name="Lindblad-Toh K."/>
        </authorList>
    </citation>
    <scope>NUCLEOTIDE SEQUENCE [LARGE SCALE GENOMIC DNA]</scope>
    <source>
        <strain evidence="5">Wild caught</strain>
    </source>
</reference>
<dbReference type="CDD" id="cd00609">
    <property type="entry name" value="AAT_like"/>
    <property type="match status" value="1"/>
</dbReference>
<keyword evidence="5" id="KW-1185">Reference proteome</keyword>
<dbReference type="Gene3D" id="3.40.640.10">
    <property type="entry name" value="Type I PLP-dependent aspartate aminotransferase-like (Major domain)"/>
    <property type="match status" value="1"/>
</dbReference>
<dbReference type="Ensembl" id="ENSLACT00000012696.1">
    <property type="protein sequence ID" value="ENSLACP00000012602.1"/>
    <property type="gene ID" value="ENSLACG00000011102.1"/>
</dbReference>
<organism evidence="4 5">
    <name type="scientific">Latimeria chalumnae</name>
    <name type="common">Coelacanth</name>
    <dbReference type="NCBI Taxonomy" id="7897"/>
    <lineage>
        <taxon>Eukaryota</taxon>
        <taxon>Metazoa</taxon>
        <taxon>Chordata</taxon>
        <taxon>Craniata</taxon>
        <taxon>Vertebrata</taxon>
        <taxon>Euteleostomi</taxon>
        <taxon>Coelacanthiformes</taxon>
        <taxon>Coelacanthidae</taxon>
        <taxon>Latimeria</taxon>
    </lineage>
</organism>
<dbReference type="SUPFAM" id="SSF53383">
    <property type="entry name" value="PLP-dependent transferases"/>
    <property type="match status" value="1"/>
</dbReference>
<dbReference type="EMBL" id="AFYH01132949">
    <property type="status" value="NOT_ANNOTATED_CDS"/>
    <property type="molecule type" value="Genomic_DNA"/>
</dbReference>
<dbReference type="InParanoid" id="H3ASI1"/>
<dbReference type="GO" id="GO:0006520">
    <property type="term" value="P:amino acid metabolic process"/>
    <property type="evidence" value="ECO:0007669"/>
    <property type="project" value="TreeGrafter"/>
</dbReference>
<dbReference type="Gene3D" id="3.90.1150.10">
    <property type="entry name" value="Aspartate Aminotransferase, domain 1"/>
    <property type="match status" value="1"/>
</dbReference>
<dbReference type="EMBL" id="AFYH01132948">
    <property type="status" value="NOT_ANNOTATED_CDS"/>
    <property type="molecule type" value="Genomic_DNA"/>
</dbReference>
<dbReference type="InterPro" id="IPR050478">
    <property type="entry name" value="Ethylene_sulfur-biosynth"/>
</dbReference>
<dbReference type="EMBL" id="AFYH01132947">
    <property type="status" value="NOT_ANNOTATED_CDS"/>
    <property type="molecule type" value="Genomic_DNA"/>
</dbReference>
<evidence type="ECO:0000313" key="4">
    <source>
        <dbReference type="Ensembl" id="ENSLACP00000012602.1"/>
    </source>
</evidence>
<sequence>MSCRGSRIAGYQSILGKGFDMYLQDPFDRESNPQGILNLGSSENKLCFDVLQERLTRRGMNCIAPHLLQYNNVQGLKSFREEIAKFLTEYASAPKPLNPEHIMVMNGCCSVFAALSTVLCDPGDGYLIPTPYFGGVNPDTWLYGKLRPVHVPLYSNISDGESRPFQLTVEKLENAMQRANEQGIRVRALILINPHNPLGDIYPAQLLKECLDFAHRYKLHVIVDEIYMLSVYDDTTFTSVLSFDHLPDPERTHVMWGFSKDFAMCGIRVGILHTKSQEVLKALNQLASFHGCPGPVQHVLSQLVGDREWLNNIFLPTNRRRLREAQRILVAGLTELEIPVLKNSAGLFVWADFRKFLKSQTFEAEIELWWKLLDEKIYISPGKAFDCYEPGWFRLVFSDSAEKIYLGIERLQKTLHGEDLHP</sequence>
<dbReference type="PANTHER" id="PTHR43795:SF51">
    <property type="entry name" value="AMINOTRANSFERASE CLASS I_CLASSII DOMAIN-CONTAINING PROTEIN"/>
    <property type="match status" value="1"/>
</dbReference>
<dbReference type="Pfam" id="PF00155">
    <property type="entry name" value="Aminotran_1_2"/>
    <property type="match status" value="1"/>
</dbReference>
<dbReference type="HOGENOM" id="CLU_017584_1_3_1"/>
<dbReference type="EMBL" id="AFYH01132945">
    <property type="status" value="NOT_ANNOTATED_CDS"/>
    <property type="molecule type" value="Genomic_DNA"/>
</dbReference>
<dbReference type="OMA" id="KIPWRYA"/>
<reference evidence="4" key="3">
    <citation type="submission" date="2025-09" db="UniProtKB">
        <authorList>
            <consortium name="Ensembl"/>
        </authorList>
    </citation>
    <scope>IDENTIFICATION</scope>
</reference>
<comment type="similarity">
    <text evidence="1">Belongs to the class-I pyridoxal-phosphate-dependent aminotransferase family.</text>
</comment>
<keyword evidence="2" id="KW-0663">Pyridoxal phosphate</keyword>
<evidence type="ECO:0000259" key="3">
    <source>
        <dbReference type="Pfam" id="PF00155"/>
    </source>
</evidence>
<dbReference type="Proteomes" id="UP000008672">
    <property type="component" value="Unassembled WGS sequence"/>
</dbReference>
<dbReference type="InterPro" id="IPR004838">
    <property type="entry name" value="NHTrfase_class1_PyrdxlP-BS"/>
</dbReference>
<dbReference type="PRINTS" id="PR00753">
    <property type="entry name" value="ACCSYNTHASE"/>
</dbReference>
<gene>
    <name evidence="4" type="primary">LOC102354530</name>
</gene>
<feature type="domain" description="Aminotransferase class I/classII large" evidence="3">
    <location>
        <begin position="37"/>
        <end position="403"/>
    </location>
</feature>
<evidence type="ECO:0000256" key="1">
    <source>
        <dbReference type="ARBA" id="ARBA00007441"/>
    </source>
</evidence>
<dbReference type="GO" id="GO:0008483">
    <property type="term" value="F:transaminase activity"/>
    <property type="evidence" value="ECO:0007669"/>
    <property type="project" value="TreeGrafter"/>
</dbReference>
<dbReference type="EMBL" id="AFYH01132946">
    <property type="status" value="NOT_ANNOTATED_CDS"/>
    <property type="molecule type" value="Genomic_DNA"/>
</dbReference>
<dbReference type="GeneTree" id="ENSGT00940000167569"/>
<protein>
    <recommendedName>
        <fullName evidence="3">Aminotransferase class I/classII large domain-containing protein</fullName>
    </recommendedName>
</protein>
<dbReference type="eggNOG" id="KOG0256">
    <property type="taxonomic scope" value="Eukaryota"/>
</dbReference>
<dbReference type="PANTHER" id="PTHR43795">
    <property type="entry name" value="BIFUNCTIONAL ASPARTATE AMINOTRANSFERASE AND GLUTAMATE/ASPARTATE-PREPHENATE AMINOTRANSFERASE-RELATED"/>
    <property type="match status" value="1"/>
</dbReference>
<dbReference type="GO" id="GO:0030170">
    <property type="term" value="F:pyridoxal phosphate binding"/>
    <property type="evidence" value="ECO:0007669"/>
    <property type="project" value="InterPro"/>
</dbReference>
<dbReference type="STRING" id="7897.ENSLACP00000012602"/>
<dbReference type="FunCoup" id="H3ASI1">
    <property type="interactions" value="35"/>
</dbReference>
<proteinExistence type="inferred from homology"/>